<evidence type="ECO:0000313" key="8">
    <source>
        <dbReference type="Proteomes" id="UP000036873"/>
    </source>
</evidence>
<feature type="transmembrane region" description="Helical" evidence="5">
    <location>
        <begin position="138"/>
        <end position="158"/>
    </location>
</feature>
<feature type="transmembrane region" description="Helical" evidence="5">
    <location>
        <begin position="246"/>
        <end position="266"/>
    </location>
</feature>
<dbReference type="PANTHER" id="PTHR43471">
    <property type="entry name" value="ABC TRANSPORTER PERMEASE"/>
    <property type="match status" value="1"/>
</dbReference>
<feature type="transmembrane region" description="Helical" evidence="5">
    <location>
        <begin position="179"/>
        <end position="201"/>
    </location>
</feature>
<comment type="caution">
    <text evidence="7">The sequence shown here is derived from an EMBL/GenBank/DDBJ whole genome shotgun (WGS) entry which is preliminary data.</text>
</comment>
<comment type="subcellular location">
    <subcellularLocation>
        <location evidence="1">Membrane</location>
        <topology evidence="1">Multi-pass membrane protein</topology>
    </subcellularLocation>
</comment>
<dbReference type="STRING" id="52689.AKG39_10290"/>
<feature type="transmembrane region" description="Helical" evidence="5">
    <location>
        <begin position="207"/>
        <end position="234"/>
    </location>
</feature>
<dbReference type="GO" id="GO:0140359">
    <property type="term" value="F:ABC-type transporter activity"/>
    <property type="evidence" value="ECO:0007669"/>
    <property type="project" value="InterPro"/>
</dbReference>
<feature type="transmembrane region" description="Helical" evidence="5">
    <location>
        <begin position="17"/>
        <end position="36"/>
    </location>
</feature>
<evidence type="ECO:0000259" key="6">
    <source>
        <dbReference type="Pfam" id="PF12698"/>
    </source>
</evidence>
<evidence type="ECO:0000256" key="1">
    <source>
        <dbReference type="ARBA" id="ARBA00004141"/>
    </source>
</evidence>
<keyword evidence="8" id="KW-1185">Reference proteome</keyword>
<evidence type="ECO:0000313" key="7">
    <source>
        <dbReference type="EMBL" id="KNZ41738.1"/>
    </source>
</evidence>
<feature type="transmembrane region" description="Helical" evidence="5">
    <location>
        <begin position="302"/>
        <end position="320"/>
    </location>
</feature>
<dbReference type="OrthoDB" id="1655516at2"/>
<dbReference type="PATRIC" id="fig|52689.4.peg.1271"/>
<keyword evidence="4 5" id="KW-0472">Membrane</keyword>
<protein>
    <recommendedName>
        <fullName evidence="6">ABC-2 type transporter transmembrane domain-containing protein</fullName>
    </recommendedName>
</protein>
<dbReference type="Pfam" id="PF12698">
    <property type="entry name" value="ABC2_membrane_3"/>
    <property type="match status" value="1"/>
</dbReference>
<dbReference type="Proteomes" id="UP000036873">
    <property type="component" value="Unassembled WGS sequence"/>
</dbReference>
<accession>A0A0L6TZR9</accession>
<dbReference type="RefSeq" id="WP_050740312.1">
    <property type="nucleotide sequence ID" value="NZ_LGYO01000023.1"/>
</dbReference>
<proteinExistence type="predicted"/>
<sequence length="330" mass="37083">MLAILKNDWKRLMEEKLYLFVSIGLTICAVILAITLTNTIETKGNIALVLPDHQPMTTSVSQFSECRYFNISILETAPPKSELIQNRYDAVVTVNEDGSYTLETIKNNEIKEMIYAALENPVAFVPDLNSERKIGTNIIGYMMMFLLMQGVLYARLFAEDKENHMIERIAISPISFWKYLFGHGVFILAIIFIPSFCVIAAAKAFGIALGFSLLTYAGLIAVLAVLSTTFALFLNSFFCVADTANMLGSSLIVLSSILAGCFYSFAKEKTLFDKLIHIFPQKDFVNFANALEKGSLTSVVEWQFLYIIGLSVLFFTVAVLKTRKDYYYHK</sequence>
<evidence type="ECO:0000256" key="4">
    <source>
        <dbReference type="ARBA" id="ARBA00023136"/>
    </source>
</evidence>
<feature type="domain" description="ABC-2 type transporter transmembrane" evidence="6">
    <location>
        <begin position="17"/>
        <end position="320"/>
    </location>
</feature>
<evidence type="ECO:0000256" key="5">
    <source>
        <dbReference type="SAM" id="Phobius"/>
    </source>
</evidence>
<dbReference type="AlphaFoldDB" id="A0A0L6TZR9"/>
<evidence type="ECO:0000256" key="3">
    <source>
        <dbReference type="ARBA" id="ARBA00022989"/>
    </source>
</evidence>
<organism evidence="7 8">
    <name type="scientific">Acetobacterium bakii</name>
    <dbReference type="NCBI Taxonomy" id="52689"/>
    <lineage>
        <taxon>Bacteria</taxon>
        <taxon>Bacillati</taxon>
        <taxon>Bacillota</taxon>
        <taxon>Clostridia</taxon>
        <taxon>Eubacteriales</taxon>
        <taxon>Eubacteriaceae</taxon>
        <taxon>Acetobacterium</taxon>
    </lineage>
</organism>
<keyword evidence="3 5" id="KW-1133">Transmembrane helix</keyword>
<dbReference type="GO" id="GO:0016020">
    <property type="term" value="C:membrane"/>
    <property type="evidence" value="ECO:0007669"/>
    <property type="project" value="UniProtKB-SubCell"/>
</dbReference>
<dbReference type="EMBL" id="LGYO01000023">
    <property type="protein sequence ID" value="KNZ41738.1"/>
    <property type="molecule type" value="Genomic_DNA"/>
</dbReference>
<name>A0A0L6TZR9_9FIRM</name>
<keyword evidence="2 5" id="KW-0812">Transmembrane</keyword>
<gene>
    <name evidence="7" type="ORF">AKG39_10290</name>
</gene>
<dbReference type="InterPro" id="IPR013525">
    <property type="entry name" value="ABC2_TM"/>
</dbReference>
<evidence type="ECO:0000256" key="2">
    <source>
        <dbReference type="ARBA" id="ARBA00022692"/>
    </source>
</evidence>
<reference evidence="8" key="1">
    <citation type="submission" date="2015-07" db="EMBL/GenBank/DDBJ databases">
        <title>Draft genome sequence of Acetobacterium bakii DSM 8293, a potential psychrophilic chemical producer through syngas fermentation.</title>
        <authorList>
            <person name="Song Y."/>
            <person name="Hwang S."/>
            <person name="Cho B.-K."/>
        </authorList>
    </citation>
    <scope>NUCLEOTIDE SEQUENCE [LARGE SCALE GENOMIC DNA]</scope>
    <source>
        <strain evidence="8">DSM 8239</strain>
    </source>
</reference>